<evidence type="ECO:0000256" key="1">
    <source>
        <dbReference type="ARBA" id="ARBA00023186"/>
    </source>
</evidence>
<dbReference type="SMART" id="SM00271">
    <property type="entry name" value="DnaJ"/>
    <property type="match status" value="1"/>
</dbReference>
<dbReference type="PANTHER" id="PTHR44360:SF1">
    <property type="entry name" value="DNAJ HOMOLOG SUBFAMILY B MEMBER 9"/>
    <property type="match status" value="1"/>
</dbReference>
<dbReference type="GO" id="GO:0005783">
    <property type="term" value="C:endoplasmic reticulum"/>
    <property type="evidence" value="ECO:0007669"/>
    <property type="project" value="TreeGrafter"/>
</dbReference>
<dbReference type="Pfam" id="PF00226">
    <property type="entry name" value="DnaJ"/>
    <property type="match status" value="1"/>
</dbReference>
<protein>
    <recommendedName>
        <fullName evidence="2">J domain-containing protein</fullName>
    </recommendedName>
</protein>
<dbReference type="AlphaFoldDB" id="A0A6C0JMV4"/>
<organism evidence="3">
    <name type="scientific">viral metagenome</name>
    <dbReference type="NCBI Taxonomy" id="1070528"/>
    <lineage>
        <taxon>unclassified sequences</taxon>
        <taxon>metagenomes</taxon>
        <taxon>organismal metagenomes</taxon>
    </lineage>
</organism>
<dbReference type="GO" id="GO:0051787">
    <property type="term" value="F:misfolded protein binding"/>
    <property type="evidence" value="ECO:0007669"/>
    <property type="project" value="TreeGrafter"/>
</dbReference>
<evidence type="ECO:0000313" key="3">
    <source>
        <dbReference type="EMBL" id="QHU05198.1"/>
    </source>
</evidence>
<dbReference type="SUPFAM" id="SSF46565">
    <property type="entry name" value="Chaperone J-domain"/>
    <property type="match status" value="1"/>
</dbReference>
<dbReference type="InterPro" id="IPR036869">
    <property type="entry name" value="J_dom_sf"/>
</dbReference>
<evidence type="ECO:0000259" key="2">
    <source>
        <dbReference type="PROSITE" id="PS50076"/>
    </source>
</evidence>
<name>A0A6C0JMV4_9ZZZZ</name>
<dbReference type="GO" id="GO:0051087">
    <property type="term" value="F:protein-folding chaperone binding"/>
    <property type="evidence" value="ECO:0007669"/>
    <property type="project" value="TreeGrafter"/>
</dbReference>
<dbReference type="EMBL" id="MN740409">
    <property type="protein sequence ID" value="QHU05198.1"/>
    <property type="molecule type" value="Genomic_DNA"/>
</dbReference>
<sequence length="302" mass="35544">MNYKLACQVLELEEKPDYEDNEIKKQYRMLALMYHPDKNPSSDAATKFQEIHAAYEFLMKHNDQDTYDSDEEKTTIPKDSYRWVLFSFLKNVLKTDTGNYLFYTILEKISGLCEKNALETLEKLDKKVLLKIHELLRKYKDALHFGQDFVEKVEELIKCKVAKDECIILNPILDDLFENNLYKLTVNGQIYIVPLWHNELVYDNSGCELCVKCNPMLPENIEIDRDNNIHVQLKYTIGDLWEREEVNVNVGRKTLVFYPKLLKMKKTQTIVLKDQGISRINTSDIYDVSRRSDVYLYLTLGI</sequence>
<proteinExistence type="predicted"/>
<dbReference type="Gene3D" id="1.10.287.110">
    <property type="entry name" value="DnaJ domain"/>
    <property type="match status" value="1"/>
</dbReference>
<accession>A0A6C0JMV4</accession>
<dbReference type="GO" id="GO:0036503">
    <property type="term" value="P:ERAD pathway"/>
    <property type="evidence" value="ECO:0007669"/>
    <property type="project" value="TreeGrafter"/>
</dbReference>
<dbReference type="PRINTS" id="PR00625">
    <property type="entry name" value="JDOMAIN"/>
</dbReference>
<feature type="domain" description="J" evidence="2">
    <location>
        <begin position="5"/>
        <end position="71"/>
    </location>
</feature>
<dbReference type="CDD" id="cd06257">
    <property type="entry name" value="DnaJ"/>
    <property type="match status" value="1"/>
</dbReference>
<dbReference type="PROSITE" id="PS50076">
    <property type="entry name" value="DNAJ_2"/>
    <property type="match status" value="1"/>
</dbReference>
<dbReference type="PANTHER" id="PTHR44360">
    <property type="entry name" value="DNAJ HOMOLOG SUBFAMILY B MEMBER 9"/>
    <property type="match status" value="1"/>
</dbReference>
<reference evidence="3" key="1">
    <citation type="journal article" date="2020" name="Nature">
        <title>Giant virus diversity and host interactions through global metagenomics.</title>
        <authorList>
            <person name="Schulz F."/>
            <person name="Roux S."/>
            <person name="Paez-Espino D."/>
            <person name="Jungbluth S."/>
            <person name="Walsh D.A."/>
            <person name="Denef V.J."/>
            <person name="McMahon K.D."/>
            <person name="Konstantinidis K.T."/>
            <person name="Eloe-Fadrosh E.A."/>
            <person name="Kyrpides N.C."/>
            <person name="Woyke T."/>
        </authorList>
    </citation>
    <scope>NUCLEOTIDE SEQUENCE</scope>
    <source>
        <strain evidence="3">GVMAG-M-3300027708-5</strain>
    </source>
</reference>
<dbReference type="InterPro" id="IPR001623">
    <property type="entry name" value="DnaJ_domain"/>
</dbReference>
<dbReference type="InterPro" id="IPR051948">
    <property type="entry name" value="Hsp70_co-chaperone_J-domain"/>
</dbReference>
<keyword evidence="1" id="KW-0143">Chaperone</keyword>